<organism evidence="4 5">
    <name type="scientific">Bacteroides ovatus</name>
    <dbReference type="NCBI Taxonomy" id="28116"/>
    <lineage>
        <taxon>Bacteria</taxon>
        <taxon>Pseudomonadati</taxon>
        <taxon>Bacteroidota</taxon>
        <taxon>Bacteroidia</taxon>
        <taxon>Bacteroidales</taxon>
        <taxon>Bacteroidaceae</taxon>
        <taxon>Bacteroides</taxon>
    </lineage>
</organism>
<dbReference type="Pfam" id="PF18932">
    <property type="entry name" value="DUF5681"/>
    <property type="match status" value="1"/>
</dbReference>
<feature type="coiled-coil region" evidence="1">
    <location>
        <begin position="74"/>
        <end position="116"/>
    </location>
</feature>
<gene>
    <name evidence="4" type="ORF">DWV35_24625</name>
</gene>
<feature type="domain" description="DUF5681" evidence="3">
    <location>
        <begin position="2"/>
        <end position="28"/>
    </location>
</feature>
<dbReference type="RefSeq" id="WP_117515395.1">
    <property type="nucleotide sequence ID" value="NZ_JAQCPI010000059.1"/>
</dbReference>
<evidence type="ECO:0000256" key="1">
    <source>
        <dbReference type="SAM" id="Coils"/>
    </source>
</evidence>
<evidence type="ECO:0000259" key="3">
    <source>
        <dbReference type="Pfam" id="PF18932"/>
    </source>
</evidence>
<reference evidence="4 5" key="1">
    <citation type="submission" date="2018-08" db="EMBL/GenBank/DDBJ databases">
        <title>A genome reference for cultivated species of the human gut microbiota.</title>
        <authorList>
            <person name="Zou Y."/>
            <person name="Xue W."/>
            <person name="Luo G."/>
        </authorList>
    </citation>
    <scope>NUCLEOTIDE SEQUENCE [LARGE SCALE GENOMIC DNA]</scope>
    <source>
        <strain evidence="4 5">AF04-46</strain>
    </source>
</reference>
<proteinExistence type="predicted"/>
<protein>
    <recommendedName>
        <fullName evidence="3">DUF5681 domain-containing protein</fullName>
    </recommendedName>
</protein>
<dbReference type="Proteomes" id="UP000286031">
    <property type="component" value="Unassembled WGS sequence"/>
</dbReference>
<evidence type="ECO:0000313" key="4">
    <source>
        <dbReference type="EMBL" id="RGX05655.1"/>
    </source>
</evidence>
<sequence length="118" mass="13583">MKFEKGKSGNPKGRPKGAKGKAKSDLKTWVAEILDGGRDKFEQALKCIPPQDYIKTFMGLLNYSLPKLQSMSPNEMLDEEYKRLEELLENAPDEAIDQIVERINRLRDESRRTEAENR</sequence>
<comment type="caution">
    <text evidence="4">The sequence shown here is derived from an EMBL/GenBank/DDBJ whole genome shotgun (WGS) entry which is preliminary data.</text>
</comment>
<accession>A0A413EFK4</accession>
<dbReference type="EMBL" id="QSBI01000051">
    <property type="protein sequence ID" value="RGX05655.1"/>
    <property type="molecule type" value="Genomic_DNA"/>
</dbReference>
<evidence type="ECO:0000313" key="5">
    <source>
        <dbReference type="Proteomes" id="UP000286031"/>
    </source>
</evidence>
<evidence type="ECO:0000256" key="2">
    <source>
        <dbReference type="SAM" id="MobiDB-lite"/>
    </source>
</evidence>
<feature type="region of interest" description="Disordered" evidence="2">
    <location>
        <begin position="1"/>
        <end position="25"/>
    </location>
</feature>
<dbReference type="AlphaFoldDB" id="A0A413EFK4"/>
<keyword evidence="1" id="KW-0175">Coiled coil</keyword>
<dbReference type="InterPro" id="IPR043736">
    <property type="entry name" value="DUF5681"/>
</dbReference>
<name>A0A413EFK4_BACOV</name>